<dbReference type="RefSeq" id="WP_114380079.1">
    <property type="nucleotide sequence ID" value="NZ_QPJD01000006.1"/>
</dbReference>
<dbReference type="Proteomes" id="UP000252415">
    <property type="component" value="Unassembled WGS sequence"/>
</dbReference>
<sequence length="77" mass="8460">MFRESLSPNAKNVFVAMTGYTSPDGTNWTQLVSTTITMSSTAYIGFAVTSHDNPMLSSASFDNVTNRLRAEQLERPP</sequence>
<comment type="caution">
    <text evidence="1">The sequence shown here is derived from an EMBL/GenBank/DDBJ whole genome shotgun (WGS) entry which is preliminary data.</text>
</comment>
<name>A0A368W663_9BACL</name>
<reference evidence="1 2" key="1">
    <citation type="submission" date="2018-07" db="EMBL/GenBank/DDBJ databases">
        <title>Genomic Encyclopedia of Type Strains, Phase III (KMG-III): the genomes of soil and plant-associated and newly described type strains.</title>
        <authorList>
            <person name="Whitman W."/>
        </authorList>
    </citation>
    <scope>NUCLEOTIDE SEQUENCE [LARGE SCALE GENOMIC DNA]</scope>
    <source>
        <strain evidence="1 2">CECT 7506</strain>
    </source>
</reference>
<organism evidence="1 2">
    <name type="scientific">Paenibacillus prosopidis</name>
    <dbReference type="NCBI Taxonomy" id="630520"/>
    <lineage>
        <taxon>Bacteria</taxon>
        <taxon>Bacillati</taxon>
        <taxon>Bacillota</taxon>
        <taxon>Bacilli</taxon>
        <taxon>Bacillales</taxon>
        <taxon>Paenibacillaceae</taxon>
        <taxon>Paenibacillus</taxon>
    </lineage>
</organism>
<protein>
    <submittedName>
        <fullName evidence="1">Uncharacterized protein</fullName>
    </submittedName>
</protein>
<proteinExistence type="predicted"/>
<evidence type="ECO:0000313" key="2">
    <source>
        <dbReference type="Proteomes" id="UP000252415"/>
    </source>
</evidence>
<evidence type="ECO:0000313" key="1">
    <source>
        <dbReference type="EMBL" id="RCW48477.1"/>
    </source>
</evidence>
<gene>
    <name evidence="1" type="ORF">DFP97_106177</name>
</gene>
<keyword evidence="2" id="KW-1185">Reference proteome</keyword>
<dbReference type="AlphaFoldDB" id="A0A368W663"/>
<dbReference type="OrthoDB" id="9802600at2"/>
<dbReference type="EMBL" id="QPJD01000006">
    <property type="protein sequence ID" value="RCW48477.1"/>
    <property type="molecule type" value="Genomic_DNA"/>
</dbReference>
<accession>A0A368W663</accession>
<dbReference type="Gene3D" id="2.60.120.200">
    <property type="match status" value="1"/>
</dbReference>